<evidence type="ECO:0000313" key="3">
    <source>
        <dbReference type="Proteomes" id="UP000050509"/>
    </source>
</evidence>
<feature type="non-terminal residue" evidence="2">
    <location>
        <position position="1"/>
    </location>
</feature>
<dbReference type="EMBL" id="LJCR01002143">
    <property type="protein sequence ID" value="KPV49177.1"/>
    <property type="molecule type" value="Genomic_DNA"/>
</dbReference>
<name>A0A0P9CU49_9CHLR</name>
<keyword evidence="3" id="KW-1185">Reference proteome</keyword>
<dbReference type="Proteomes" id="UP000050509">
    <property type="component" value="Unassembled WGS sequence"/>
</dbReference>
<evidence type="ECO:0000256" key="1">
    <source>
        <dbReference type="ARBA" id="ARBA00006479"/>
    </source>
</evidence>
<dbReference type="SUPFAM" id="SSF53067">
    <property type="entry name" value="Actin-like ATPase domain"/>
    <property type="match status" value="1"/>
</dbReference>
<organism evidence="2 3">
    <name type="scientific">Kouleothrix aurantiaca</name>
    <dbReference type="NCBI Taxonomy" id="186479"/>
    <lineage>
        <taxon>Bacteria</taxon>
        <taxon>Bacillati</taxon>
        <taxon>Chloroflexota</taxon>
        <taxon>Chloroflexia</taxon>
        <taxon>Chloroflexales</taxon>
        <taxon>Roseiflexineae</taxon>
        <taxon>Roseiflexaceae</taxon>
        <taxon>Kouleothrix</taxon>
    </lineage>
</organism>
<comment type="caution">
    <text evidence="2">The sequence shown here is derived from an EMBL/GenBank/DDBJ whole genome shotgun (WGS) entry which is preliminary data.</text>
</comment>
<dbReference type="Pfam" id="PF00480">
    <property type="entry name" value="ROK"/>
    <property type="match status" value="1"/>
</dbReference>
<dbReference type="Gene3D" id="3.30.420.40">
    <property type="match status" value="1"/>
</dbReference>
<protein>
    <submittedName>
        <fullName evidence="2">Transcriptional regulator</fullName>
    </submittedName>
</protein>
<gene>
    <name evidence="2" type="ORF">SE17_34105</name>
</gene>
<dbReference type="PANTHER" id="PTHR18964:SF149">
    <property type="entry name" value="BIFUNCTIONAL UDP-N-ACETYLGLUCOSAMINE 2-EPIMERASE_N-ACETYLMANNOSAMINE KINASE"/>
    <property type="match status" value="1"/>
</dbReference>
<dbReference type="PATRIC" id="fig|186479.3.peg.4083"/>
<accession>A0A0P9CU49</accession>
<dbReference type="AlphaFoldDB" id="A0A0P9CU49"/>
<dbReference type="InterPro" id="IPR049874">
    <property type="entry name" value="ROK_cs"/>
</dbReference>
<comment type="similarity">
    <text evidence="1">Belongs to the ROK (NagC/XylR) family.</text>
</comment>
<dbReference type="PROSITE" id="PS01125">
    <property type="entry name" value="ROK"/>
    <property type="match status" value="1"/>
</dbReference>
<reference evidence="2 3" key="1">
    <citation type="submission" date="2015-09" db="EMBL/GenBank/DDBJ databases">
        <title>Draft genome sequence of Kouleothrix aurantiaca JCM 19913.</title>
        <authorList>
            <person name="Hemp J."/>
        </authorList>
    </citation>
    <scope>NUCLEOTIDE SEQUENCE [LARGE SCALE GENOMIC DNA]</scope>
    <source>
        <strain evidence="2 3">COM-B</strain>
    </source>
</reference>
<dbReference type="InterPro" id="IPR000600">
    <property type="entry name" value="ROK"/>
</dbReference>
<evidence type="ECO:0000313" key="2">
    <source>
        <dbReference type="EMBL" id="KPV49177.1"/>
    </source>
</evidence>
<dbReference type="PANTHER" id="PTHR18964">
    <property type="entry name" value="ROK (REPRESSOR, ORF, KINASE) FAMILY"/>
    <property type="match status" value="1"/>
</dbReference>
<dbReference type="InterPro" id="IPR043129">
    <property type="entry name" value="ATPase_NBD"/>
</dbReference>
<proteinExistence type="inferred from homology"/>
<sequence>LDLPLYLDNPLKACAIAELWFGAGREVENLVMLNLGTGVGAGIVVNGALYRGSTNSAGEWGHTTIALDGRACRCGAHGCMEAYVGAPGIVQHLRDVAPDSPLLHGDDQTATIAAIADAAGRGDPTAAEVIRVTARYLGAGIANMINLFNPDVVVLGGWVGMQLGAFLLPGLRSSVARTALSQPLAAARIEMCQLQHTTSIGAATFALEGYLATANAKLRD</sequence>